<evidence type="ECO:0000256" key="2">
    <source>
        <dbReference type="ARBA" id="ARBA00009918"/>
    </source>
</evidence>
<evidence type="ECO:0000256" key="4">
    <source>
        <dbReference type="ARBA" id="ARBA00022734"/>
    </source>
</evidence>
<feature type="region of interest" description="Disordered" evidence="11">
    <location>
        <begin position="585"/>
        <end position="668"/>
    </location>
</feature>
<reference evidence="13" key="1">
    <citation type="submission" date="2019-08" db="EMBL/GenBank/DDBJ databases">
        <title>The improved chromosome-level genome for the pearl oyster Pinctada fucata martensii using PacBio sequencing and Hi-C.</title>
        <authorList>
            <person name="Zheng Z."/>
        </authorList>
    </citation>
    <scope>NUCLEOTIDE SEQUENCE</scope>
    <source>
        <strain evidence="13">ZZ-2019</strain>
        <tissue evidence="13">Adductor muscle</tissue>
    </source>
</reference>
<keyword evidence="6" id="KW-1015">Disulfide bond</keyword>
<dbReference type="FunFam" id="2.70.130.10:FF:000002">
    <property type="entry name" value="protein OS-9 isoform X1"/>
    <property type="match status" value="1"/>
</dbReference>
<comment type="function">
    <text evidence="8">Lectin component of the HRD1 complex, which functions in endoplasmic reticulum (ER) quality control and ER-associated degradation (ERAD). Specifically recognizes and binds improperly folded glycoproteins as well as hyperglycosylated proteins, retain them in the ER, and transfers them to the ubiquitination machinery and promote their degradation. Possible targets include TRPV4 as well as hyperglycosylated HSP90B1.</text>
</comment>
<feature type="compositionally biased region" description="Acidic residues" evidence="11">
    <location>
        <begin position="423"/>
        <end position="432"/>
    </location>
</feature>
<dbReference type="GO" id="GO:0005788">
    <property type="term" value="C:endoplasmic reticulum lumen"/>
    <property type="evidence" value="ECO:0007669"/>
    <property type="project" value="UniProtKB-SubCell"/>
</dbReference>
<dbReference type="PANTHER" id="PTHR15414:SF5">
    <property type="entry name" value="PROTEIN OS-9"/>
    <property type="match status" value="1"/>
</dbReference>
<keyword evidence="4" id="KW-0430">Lectin</keyword>
<feature type="region of interest" description="Disordered" evidence="11">
    <location>
        <begin position="46"/>
        <end position="65"/>
    </location>
</feature>
<feature type="compositionally biased region" description="Acidic residues" evidence="11">
    <location>
        <begin position="593"/>
        <end position="605"/>
    </location>
</feature>
<evidence type="ECO:0000256" key="11">
    <source>
        <dbReference type="SAM" id="MobiDB-lite"/>
    </source>
</evidence>
<protein>
    <recommendedName>
        <fullName evidence="10">Protein OS-9</fullName>
    </recommendedName>
</protein>
<dbReference type="GO" id="GO:0030246">
    <property type="term" value="F:carbohydrate binding"/>
    <property type="evidence" value="ECO:0007669"/>
    <property type="project" value="UniProtKB-KW"/>
</dbReference>
<proteinExistence type="inferred from homology"/>
<sequence length="758" mass="86934">MGGVLSGKKISGKEVRSLRRLHSKITHLRGRQTCFEREWVKRYGEGQNSRGTLEDTDRRHSRTRRTGQVRIEEIRRGNCRNPLPENSVQVTSKFGQSYLCSFPNQVEAEKKKDEEEKVAMETGISELLRPMETGPCLFKTRDWWSYEFCFGKHIRQFHLEDGKVSGNVIMLGYYESDYNWDNGTEKESKYKARNRLNRYHSQQYVNGSKCDLTGKARRTEVRFVCEEGTGDYIYRLDEPETCSYVMTIHTTKICHHPYLKPPIQNKPVPITCQPIISQLQYDEYLKEEEEKRVQQEKLEEEERLKKEAEAAKLLEGGEPISPAKEGTTPSDPILPHSVKKTDKGRNFEFKDVSDIDPGQTSKIEKLIQGSLKEDFEKLSQQFGGQPFDVKMDVKVVKNMEDLQKAIKDAERQAKGLMKAKIEEGEEEEEEEGQESKDVNEEEEKDLDDDKTLLKFEKKMPKSSTDSEIEKLEKEVDDLQEEVQKEFEKKSVKERQDLQNIMEEFRRSQKNLADLKNNLKETMKGEFDNIVKEAEEETGVEMSDKTEGYSQLTQTLNKLIDKLDKTEKGITEVDKELEELTNKKIKKAKSILDSTEDDIEEDSEDDTSIKSDSTIKSSSSSSSSSLSSSSKSSDDRVKVRVTKLKSGDKIRGGSELSSSSKQTEQLEQDVKEELEKAGLNLGEGKIQVKIITAGYYDDKDESVHILSDEDTSAFKNMIVSILGGDNEASKEEERHNKLEDNYNTVWSSKDKKKSQSILP</sequence>
<dbReference type="Proteomes" id="UP001186944">
    <property type="component" value="Unassembled WGS sequence"/>
</dbReference>
<comment type="subcellular location">
    <subcellularLocation>
        <location evidence="1">Endoplasmic reticulum lumen</location>
    </subcellularLocation>
</comment>
<dbReference type="Gene3D" id="2.70.130.10">
    <property type="entry name" value="Mannose-6-phosphate receptor binding domain"/>
    <property type="match status" value="1"/>
</dbReference>
<name>A0AA88YJP6_PINIB</name>
<dbReference type="PANTHER" id="PTHR15414">
    <property type="entry name" value="OS-9-RELATED"/>
    <property type="match status" value="1"/>
</dbReference>
<evidence type="ECO:0000256" key="8">
    <source>
        <dbReference type="ARBA" id="ARBA00053710"/>
    </source>
</evidence>
<comment type="caution">
    <text evidence="13">The sequence shown here is derived from an EMBL/GenBank/DDBJ whole genome shotgun (WGS) entry which is preliminary data.</text>
</comment>
<evidence type="ECO:0000256" key="10">
    <source>
        <dbReference type="ARBA" id="ARBA00069647"/>
    </source>
</evidence>
<dbReference type="AlphaFoldDB" id="A0AA88YJP6"/>
<evidence type="ECO:0000259" key="12">
    <source>
        <dbReference type="PROSITE" id="PS51914"/>
    </source>
</evidence>
<dbReference type="InterPro" id="IPR009011">
    <property type="entry name" value="Man6P_isomerase_rcpt-bd_dom_sf"/>
</dbReference>
<dbReference type="GO" id="GO:0030968">
    <property type="term" value="P:endoplasmic reticulum unfolded protein response"/>
    <property type="evidence" value="ECO:0007669"/>
    <property type="project" value="InterPro"/>
</dbReference>
<dbReference type="SUPFAM" id="SSF50911">
    <property type="entry name" value="Mannose 6-phosphate receptor domain"/>
    <property type="match status" value="1"/>
</dbReference>
<feature type="compositionally biased region" description="Polar residues" evidence="11">
    <location>
        <begin position="654"/>
        <end position="664"/>
    </location>
</feature>
<dbReference type="Pfam" id="PF07915">
    <property type="entry name" value="PRKCSH"/>
    <property type="match status" value="1"/>
</dbReference>
<evidence type="ECO:0000256" key="9">
    <source>
        <dbReference type="ARBA" id="ARBA00066177"/>
    </source>
</evidence>
<evidence type="ECO:0000256" key="6">
    <source>
        <dbReference type="ARBA" id="ARBA00023157"/>
    </source>
</evidence>
<feature type="region of interest" description="Disordered" evidence="11">
    <location>
        <begin position="313"/>
        <end position="342"/>
    </location>
</feature>
<keyword evidence="5" id="KW-0256">Endoplasmic reticulum</keyword>
<accession>A0AA88YJP6</accession>
<keyword evidence="14" id="KW-1185">Reference proteome</keyword>
<evidence type="ECO:0000313" key="13">
    <source>
        <dbReference type="EMBL" id="KAK3106514.1"/>
    </source>
</evidence>
<dbReference type="InterPro" id="IPR044865">
    <property type="entry name" value="MRH_dom"/>
</dbReference>
<gene>
    <name evidence="13" type="ORF">FSP39_021483</name>
</gene>
<evidence type="ECO:0000256" key="3">
    <source>
        <dbReference type="ARBA" id="ARBA00022729"/>
    </source>
</evidence>
<organism evidence="13 14">
    <name type="scientific">Pinctada imbricata</name>
    <name type="common">Atlantic pearl-oyster</name>
    <name type="synonym">Pinctada martensii</name>
    <dbReference type="NCBI Taxonomy" id="66713"/>
    <lineage>
        <taxon>Eukaryota</taxon>
        <taxon>Metazoa</taxon>
        <taxon>Spiralia</taxon>
        <taxon>Lophotrochozoa</taxon>
        <taxon>Mollusca</taxon>
        <taxon>Bivalvia</taxon>
        <taxon>Autobranchia</taxon>
        <taxon>Pteriomorphia</taxon>
        <taxon>Pterioida</taxon>
        <taxon>Pterioidea</taxon>
        <taxon>Pteriidae</taxon>
        <taxon>Pinctada</taxon>
    </lineage>
</organism>
<dbReference type="GO" id="GO:0030970">
    <property type="term" value="P:retrograde protein transport, ER to cytosol"/>
    <property type="evidence" value="ECO:0007669"/>
    <property type="project" value="TreeGrafter"/>
</dbReference>
<comment type="similarity">
    <text evidence="2">Belongs to the OS-9 family.</text>
</comment>
<evidence type="ECO:0000256" key="7">
    <source>
        <dbReference type="ARBA" id="ARBA00023180"/>
    </source>
</evidence>
<dbReference type="InterPro" id="IPR012913">
    <property type="entry name" value="OS9-like_dom"/>
</dbReference>
<feature type="region of interest" description="Disordered" evidence="11">
    <location>
        <begin position="416"/>
        <end position="470"/>
    </location>
</feature>
<evidence type="ECO:0000313" key="14">
    <source>
        <dbReference type="Proteomes" id="UP001186944"/>
    </source>
</evidence>
<comment type="subunit">
    <text evidence="9">Component of the HRD1 complex, which comprises at least SYNV1/HRD1, DERL1/2, FAM8A1, HERPUD1/HERP, OS9, SEL1L and UBE2J1. FAM8A1 is stabilized by interaction with SYNV1, which prevents its proteasomal degradation. OS9 and UBE2J1 recruitment to the complex may be mediated by SEL1L. Through this complex, may interact with ERLEC1 and HSPA5. Interacts (via C-terminus) with CPNE6 (via second C2 domain); this interaction occurs in a calcium-dependent manner in vitro. Interacts with CREB3.</text>
</comment>
<keyword evidence="7" id="KW-0325">Glycoprotein</keyword>
<feature type="domain" description="MRH" evidence="12">
    <location>
        <begin position="134"/>
        <end position="256"/>
    </location>
</feature>
<evidence type="ECO:0000256" key="5">
    <source>
        <dbReference type="ARBA" id="ARBA00022824"/>
    </source>
</evidence>
<evidence type="ECO:0000256" key="1">
    <source>
        <dbReference type="ARBA" id="ARBA00004319"/>
    </source>
</evidence>
<feature type="compositionally biased region" description="Low complexity" evidence="11">
    <location>
        <begin position="609"/>
        <end position="630"/>
    </location>
</feature>
<dbReference type="InterPro" id="IPR045149">
    <property type="entry name" value="OS-9-like"/>
</dbReference>
<keyword evidence="3" id="KW-0732">Signal</keyword>
<dbReference type="PROSITE" id="PS51914">
    <property type="entry name" value="MRH"/>
    <property type="match status" value="1"/>
</dbReference>
<dbReference type="EMBL" id="VSWD01000003">
    <property type="protein sequence ID" value="KAK3106514.1"/>
    <property type="molecule type" value="Genomic_DNA"/>
</dbReference>
<feature type="compositionally biased region" description="Basic and acidic residues" evidence="11">
    <location>
        <begin position="447"/>
        <end position="459"/>
    </location>
</feature>